<keyword evidence="3" id="KW-1185">Reference proteome</keyword>
<feature type="region of interest" description="Disordered" evidence="1">
    <location>
        <begin position="241"/>
        <end position="262"/>
    </location>
</feature>
<reference evidence="2 3" key="1">
    <citation type="submission" date="2021-06" db="EMBL/GenBank/DDBJ databases">
        <authorList>
            <person name="Kallberg Y."/>
            <person name="Tangrot J."/>
            <person name="Rosling A."/>
        </authorList>
    </citation>
    <scope>NUCLEOTIDE SEQUENCE [LARGE SCALE GENOMIC DNA]</scope>
    <source>
        <strain evidence="2 3">120-4 pot B 10/14</strain>
    </source>
</reference>
<comment type="caution">
    <text evidence="2">The sequence shown here is derived from an EMBL/GenBank/DDBJ whole genome shotgun (WGS) entry which is preliminary data.</text>
</comment>
<evidence type="ECO:0000256" key="1">
    <source>
        <dbReference type="SAM" id="MobiDB-lite"/>
    </source>
</evidence>
<accession>A0ABN7V463</accession>
<sequence>MSTRQSLKLFAWVRGIQQSHDIWEAVRNDGTPDRWKYFGIIPRNESYYYINGELIKFNRKIDFFNSLYGHTMYSARTWAKEKQNQLAKLLQRTGYVLLFESNWCSMIKWAQNSKYYLDTKENLIYRRFVRKDKLGPHDIEIHNPLPKDWWYNDKAFQEHPNKRSINFIAIKEIRNAQNNIPDARRIICKKHHIEATTYQKIIDNQRPPEPTEEWQDKVIHTEHSGNDRDGANSHISLNTVTSERKDKVSRKKNSMKTRGESFPVEKNRIVNSFKDNTSRQESDLNKLLNITENIVTHPIFSL</sequence>
<protein>
    <submittedName>
        <fullName evidence="2">39878_t:CDS:1</fullName>
    </submittedName>
</protein>
<proteinExistence type="predicted"/>
<dbReference type="EMBL" id="CAJVQB010009276">
    <property type="protein sequence ID" value="CAG8728512.1"/>
    <property type="molecule type" value="Genomic_DNA"/>
</dbReference>
<name>A0ABN7V463_GIGMA</name>
<gene>
    <name evidence="2" type="ORF">GMARGA_LOCUS14169</name>
</gene>
<evidence type="ECO:0000313" key="3">
    <source>
        <dbReference type="Proteomes" id="UP000789901"/>
    </source>
</evidence>
<dbReference type="Proteomes" id="UP000789901">
    <property type="component" value="Unassembled WGS sequence"/>
</dbReference>
<evidence type="ECO:0000313" key="2">
    <source>
        <dbReference type="EMBL" id="CAG8728512.1"/>
    </source>
</evidence>
<organism evidence="2 3">
    <name type="scientific">Gigaspora margarita</name>
    <dbReference type="NCBI Taxonomy" id="4874"/>
    <lineage>
        <taxon>Eukaryota</taxon>
        <taxon>Fungi</taxon>
        <taxon>Fungi incertae sedis</taxon>
        <taxon>Mucoromycota</taxon>
        <taxon>Glomeromycotina</taxon>
        <taxon>Glomeromycetes</taxon>
        <taxon>Diversisporales</taxon>
        <taxon>Gigasporaceae</taxon>
        <taxon>Gigaspora</taxon>
    </lineage>
</organism>